<evidence type="ECO:0000313" key="2">
    <source>
        <dbReference type="EMBL" id="KIZ00598.1"/>
    </source>
</evidence>
<protein>
    <submittedName>
        <fullName evidence="2">Coiled-coil domain-containing protein 12</fullName>
    </submittedName>
</protein>
<dbReference type="KEGG" id="mng:MNEG_7364"/>
<keyword evidence="3" id="KW-1185">Reference proteome</keyword>
<dbReference type="GeneID" id="25740240"/>
<dbReference type="STRING" id="145388.A0A0D2JN58"/>
<feature type="compositionally biased region" description="Basic and acidic residues" evidence="1">
    <location>
        <begin position="71"/>
        <end position="83"/>
    </location>
</feature>
<reference evidence="2 3" key="1">
    <citation type="journal article" date="2013" name="BMC Genomics">
        <title>Reconstruction of the lipid metabolism for the microalga Monoraphidium neglectum from its genome sequence reveals characteristics suitable for biofuel production.</title>
        <authorList>
            <person name="Bogen C."/>
            <person name="Al-Dilaimi A."/>
            <person name="Albersmeier A."/>
            <person name="Wichmann J."/>
            <person name="Grundmann M."/>
            <person name="Rupp O."/>
            <person name="Lauersen K.J."/>
            <person name="Blifernez-Klassen O."/>
            <person name="Kalinowski J."/>
            <person name="Goesmann A."/>
            <person name="Mussgnug J.H."/>
            <person name="Kruse O."/>
        </authorList>
    </citation>
    <scope>NUCLEOTIDE SEQUENCE [LARGE SCALE GENOMIC DNA]</scope>
    <source>
        <strain evidence="2 3">SAG 48.87</strain>
    </source>
</reference>
<dbReference type="PANTHER" id="PTHR31551:SF1">
    <property type="entry name" value="COILED-COIL DOMAIN-CONTAINING PROTEIN 12"/>
    <property type="match status" value="1"/>
</dbReference>
<feature type="compositionally biased region" description="Basic and acidic residues" evidence="1">
    <location>
        <begin position="33"/>
        <end position="44"/>
    </location>
</feature>
<dbReference type="Proteomes" id="UP000054498">
    <property type="component" value="Unassembled WGS sequence"/>
</dbReference>
<dbReference type="OrthoDB" id="10261348at2759"/>
<dbReference type="AlphaFoldDB" id="A0A0D2JN58"/>
<dbReference type="InterPro" id="IPR013169">
    <property type="entry name" value="mRNA_splic_Cwf18-like"/>
</dbReference>
<feature type="region of interest" description="Disordered" evidence="1">
    <location>
        <begin position="19"/>
        <end position="44"/>
    </location>
</feature>
<dbReference type="EMBL" id="KK101514">
    <property type="protein sequence ID" value="KIZ00598.1"/>
    <property type="molecule type" value="Genomic_DNA"/>
</dbReference>
<accession>A0A0D2JN58</accession>
<dbReference type="GO" id="GO:0071014">
    <property type="term" value="C:post-mRNA release spliceosomal complex"/>
    <property type="evidence" value="ECO:0007669"/>
    <property type="project" value="TreeGrafter"/>
</dbReference>
<evidence type="ECO:0000313" key="3">
    <source>
        <dbReference type="Proteomes" id="UP000054498"/>
    </source>
</evidence>
<name>A0A0D2JN58_9CHLO</name>
<dbReference type="Pfam" id="PF08315">
    <property type="entry name" value="cwf18"/>
    <property type="match status" value="1"/>
</dbReference>
<gene>
    <name evidence="2" type="ORF">MNEG_7364</name>
</gene>
<sequence length="141" mass="15732">MEEAAARRERLKALKAAAALAGDGAAGDAGPAGEEHEQQEPEKPVLKFRNYVVKDSKHIEHEQVAPAQVPKAEEPVVEQRPEDAGEEELLASVAPKKANWDLKREVQPKLDKLERRTLRALVEIMQQEERRRIEEEGGVAD</sequence>
<dbReference type="PANTHER" id="PTHR31551">
    <property type="entry name" value="PRE-MRNA-SPLICING FACTOR CWF18"/>
    <property type="match status" value="1"/>
</dbReference>
<dbReference type="RefSeq" id="XP_013899617.1">
    <property type="nucleotide sequence ID" value="XM_014044163.1"/>
</dbReference>
<dbReference type="GO" id="GO:0005684">
    <property type="term" value="C:U2-type spliceosomal complex"/>
    <property type="evidence" value="ECO:0007669"/>
    <property type="project" value="TreeGrafter"/>
</dbReference>
<evidence type="ECO:0000256" key="1">
    <source>
        <dbReference type="SAM" id="MobiDB-lite"/>
    </source>
</evidence>
<feature type="compositionally biased region" description="Low complexity" evidence="1">
    <location>
        <begin position="19"/>
        <end position="32"/>
    </location>
</feature>
<proteinExistence type="predicted"/>
<feature type="region of interest" description="Disordered" evidence="1">
    <location>
        <begin position="60"/>
        <end position="85"/>
    </location>
</feature>
<organism evidence="2 3">
    <name type="scientific">Monoraphidium neglectum</name>
    <dbReference type="NCBI Taxonomy" id="145388"/>
    <lineage>
        <taxon>Eukaryota</taxon>
        <taxon>Viridiplantae</taxon>
        <taxon>Chlorophyta</taxon>
        <taxon>core chlorophytes</taxon>
        <taxon>Chlorophyceae</taxon>
        <taxon>CS clade</taxon>
        <taxon>Sphaeropleales</taxon>
        <taxon>Selenastraceae</taxon>
        <taxon>Monoraphidium</taxon>
    </lineage>
</organism>